<evidence type="ECO:0000256" key="12">
    <source>
        <dbReference type="ARBA" id="ARBA00023136"/>
    </source>
</evidence>
<dbReference type="EMBL" id="JAJJMA010132652">
    <property type="protein sequence ID" value="MCL7033273.1"/>
    <property type="molecule type" value="Genomic_DNA"/>
</dbReference>
<dbReference type="GO" id="GO:0010268">
    <property type="term" value="P:brassinosteroid homeostasis"/>
    <property type="evidence" value="ECO:0007669"/>
    <property type="project" value="TreeGrafter"/>
</dbReference>
<feature type="binding site" description="axial binding residue" evidence="14">
    <location>
        <position position="379"/>
    </location>
    <ligand>
        <name>heme</name>
        <dbReference type="ChEBI" id="CHEBI:30413"/>
    </ligand>
    <ligandPart>
        <name>Fe</name>
        <dbReference type="ChEBI" id="CHEBI:18248"/>
    </ligandPart>
</feature>
<dbReference type="GO" id="GO:0016132">
    <property type="term" value="P:brassinosteroid biosynthetic process"/>
    <property type="evidence" value="ECO:0007669"/>
    <property type="project" value="TreeGrafter"/>
</dbReference>
<dbReference type="PANTHER" id="PTHR24286:SF44">
    <property type="entry name" value="3BETA,22ALPHA-DIHYDROXYSTEROID 3-DEHYDROGENASE"/>
    <property type="match status" value="1"/>
</dbReference>
<organism evidence="16 17">
    <name type="scientific">Papaver nudicaule</name>
    <name type="common">Iceland poppy</name>
    <dbReference type="NCBI Taxonomy" id="74823"/>
    <lineage>
        <taxon>Eukaryota</taxon>
        <taxon>Viridiplantae</taxon>
        <taxon>Streptophyta</taxon>
        <taxon>Embryophyta</taxon>
        <taxon>Tracheophyta</taxon>
        <taxon>Spermatophyta</taxon>
        <taxon>Magnoliopsida</taxon>
        <taxon>Ranunculales</taxon>
        <taxon>Papaveraceae</taxon>
        <taxon>Papaveroideae</taxon>
        <taxon>Papaver</taxon>
    </lineage>
</organism>
<comment type="pathway">
    <text evidence="3">Hormone biosynthesis.</text>
</comment>
<evidence type="ECO:0008006" key="18">
    <source>
        <dbReference type="Google" id="ProtNLM"/>
    </source>
</evidence>
<name>A0AA41VBE6_PAPNU</name>
<keyword evidence="8" id="KW-1133">Transmembrane helix</keyword>
<dbReference type="Pfam" id="PF00067">
    <property type="entry name" value="p450"/>
    <property type="match status" value="1"/>
</dbReference>
<evidence type="ECO:0000256" key="13">
    <source>
        <dbReference type="ARBA" id="ARBA00037910"/>
    </source>
</evidence>
<evidence type="ECO:0000256" key="1">
    <source>
        <dbReference type="ARBA" id="ARBA00001971"/>
    </source>
</evidence>
<keyword evidence="9 15" id="KW-0560">Oxidoreductase</keyword>
<dbReference type="GO" id="GO:0004497">
    <property type="term" value="F:monooxygenase activity"/>
    <property type="evidence" value="ECO:0007669"/>
    <property type="project" value="UniProtKB-KW"/>
</dbReference>
<evidence type="ECO:0000256" key="6">
    <source>
        <dbReference type="ARBA" id="ARBA00022692"/>
    </source>
</evidence>
<evidence type="ECO:0000256" key="9">
    <source>
        <dbReference type="ARBA" id="ARBA00023002"/>
    </source>
</evidence>
<comment type="similarity">
    <text evidence="4 15">Belongs to the cytochrome P450 family.</text>
</comment>
<dbReference type="InterPro" id="IPR002401">
    <property type="entry name" value="Cyt_P450_E_grp-I"/>
</dbReference>
<dbReference type="PRINTS" id="PR00463">
    <property type="entry name" value="EP450I"/>
</dbReference>
<keyword evidence="5 14" id="KW-0349">Heme</keyword>
<evidence type="ECO:0000256" key="5">
    <source>
        <dbReference type="ARBA" id="ARBA00022617"/>
    </source>
</evidence>
<protein>
    <recommendedName>
        <fullName evidence="18">Cytochrome P450</fullName>
    </recommendedName>
</protein>
<sequence>MNEGKLFECSYTSSISNLLGRKSLLLLKGNLHKRMHSLTKNFISNSTNVRDHLFFDINRIIRFNLDSWSNRVHLLDQTKKITFELIVKQLMSIDPTGVDQQWTESLRKHYLILIDGFFSVPILFLFTPYYNAIHARKKVAGEIRVKVRERKREMMMIMTERKEEKKDMLGMLLDVMVGKREDECSNNNTKSVGVNDSEDQLVVEKKVVLLEEEAEEEEEIVDFLLSLILGGYETTSTIMTLAVKFLTETPLALAQLKEEHEKIKNAKKEEKDGQLEWSDYKYNMPFTQCVINETLRIANIVSGVFRRAMTDVSIKGYTIPKGCKVFTSFRAVHLNQEHFKEATSFNPWRWQQKKDADQVGPSKMMLNVFTPFGGGPRLCPGYELARVEISVFLHHLVTTFSWAPAEEDKLVFFPTTRTLKRYPIHLQRLM</sequence>
<dbReference type="Gene3D" id="1.10.630.10">
    <property type="entry name" value="Cytochrome P450"/>
    <property type="match status" value="1"/>
</dbReference>
<comment type="subcellular location">
    <subcellularLocation>
        <location evidence="2">Membrane</location>
        <topology evidence="2">Single-pass membrane protein</topology>
    </subcellularLocation>
</comment>
<keyword evidence="7 14" id="KW-0479">Metal-binding</keyword>
<comment type="cofactor">
    <cofactor evidence="1 14">
        <name>heme</name>
        <dbReference type="ChEBI" id="CHEBI:30413"/>
    </cofactor>
</comment>
<dbReference type="PANTHER" id="PTHR24286">
    <property type="entry name" value="CYTOCHROME P450 26"/>
    <property type="match status" value="1"/>
</dbReference>
<reference evidence="16" key="1">
    <citation type="submission" date="2022-03" db="EMBL/GenBank/DDBJ databases">
        <title>A functionally conserved STORR gene fusion in Papaver species that diverged 16.8 million years ago.</title>
        <authorList>
            <person name="Catania T."/>
        </authorList>
    </citation>
    <scope>NUCLEOTIDE SEQUENCE</scope>
    <source>
        <strain evidence="16">S-191538</strain>
    </source>
</reference>
<evidence type="ECO:0000256" key="11">
    <source>
        <dbReference type="ARBA" id="ARBA00023033"/>
    </source>
</evidence>
<dbReference type="Proteomes" id="UP001177140">
    <property type="component" value="Unassembled WGS sequence"/>
</dbReference>
<accession>A0AA41VBE6</accession>
<evidence type="ECO:0000256" key="15">
    <source>
        <dbReference type="RuleBase" id="RU000461"/>
    </source>
</evidence>
<gene>
    <name evidence="16" type="ORF">MKW94_004622</name>
</gene>
<dbReference type="GO" id="GO:0016705">
    <property type="term" value="F:oxidoreductase activity, acting on paired donors, with incorporation or reduction of molecular oxygen"/>
    <property type="evidence" value="ECO:0007669"/>
    <property type="project" value="InterPro"/>
</dbReference>
<evidence type="ECO:0000256" key="2">
    <source>
        <dbReference type="ARBA" id="ARBA00004167"/>
    </source>
</evidence>
<dbReference type="GO" id="GO:0020037">
    <property type="term" value="F:heme binding"/>
    <property type="evidence" value="ECO:0007669"/>
    <property type="project" value="InterPro"/>
</dbReference>
<dbReference type="CDD" id="cd11043">
    <property type="entry name" value="CYP90-like"/>
    <property type="match status" value="1"/>
</dbReference>
<keyword evidence="12" id="KW-0472">Membrane</keyword>
<evidence type="ECO:0000256" key="4">
    <source>
        <dbReference type="ARBA" id="ARBA00010617"/>
    </source>
</evidence>
<dbReference type="InterPro" id="IPR036396">
    <property type="entry name" value="Cyt_P450_sf"/>
</dbReference>
<dbReference type="AlphaFoldDB" id="A0AA41VBE6"/>
<evidence type="ECO:0000256" key="10">
    <source>
        <dbReference type="ARBA" id="ARBA00023004"/>
    </source>
</evidence>
<keyword evidence="17" id="KW-1185">Reference proteome</keyword>
<keyword evidence="10 14" id="KW-0408">Iron</keyword>
<comment type="caution">
    <text evidence="16">The sequence shown here is derived from an EMBL/GenBank/DDBJ whole genome shotgun (WGS) entry which is preliminary data.</text>
</comment>
<dbReference type="InterPro" id="IPR017972">
    <property type="entry name" value="Cyt_P450_CS"/>
</dbReference>
<dbReference type="InterPro" id="IPR001128">
    <property type="entry name" value="Cyt_P450"/>
</dbReference>
<evidence type="ECO:0000313" key="16">
    <source>
        <dbReference type="EMBL" id="MCL7033273.1"/>
    </source>
</evidence>
<proteinExistence type="inferred from homology"/>
<comment type="pathway">
    <text evidence="13">Plant hormone biosynthesis; brassinosteroid biosynthesis.</text>
</comment>
<keyword evidence="11 15" id="KW-0503">Monooxygenase</keyword>
<evidence type="ECO:0000256" key="8">
    <source>
        <dbReference type="ARBA" id="ARBA00022989"/>
    </source>
</evidence>
<evidence type="ECO:0000256" key="14">
    <source>
        <dbReference type="PIRSR" id="PIRSR602401-1"/>
    </source>
</evidence>
<evidence type="ECO:0000313" key="17">
    <source>
        <dbReference type="Proteomes" id="UP001177140"/>
    </source>
</evidence>
<dbReference type="PRINTS" id="PR00385">
    <property type="entry name" value="P450"/>
</dbReference>
<dbReference type="GO" id="GO:0016125">
    <property type="term" value="P:sterol metabolic process"/>
    <property type="evidence" value="ECO:0007669"/>
    <property type="project" value="TreeGrafter"/>
</dbReference>
<dbReference type="GO" id="GO:0016020">
    <property type="term" value="C:membrane"/>
    <property type="evidence" value="ECO:0007669"/>
    <property type="project" value="UniProtKB-SubCell"/>
</dbReference>
<evidence type="ECO:0000256" key="7">
    <source>
        <dbReference type="ARBA" id="ARBA00022723"/>
    </source>
</evidence>
<evidence type="ECO:0000256" key="3">
    <source>
        <dbReference type="ARBA" id="ARBA00004972"/>
    </source>
</evidence>
<keyword evidence="6" id="KW-0812">Transmembrane</keyword>
<dbReference type="GO" id="GO:0005506">
    <property type="term" value="F:iron ion binding"/>
    <property type="evidence" value="ECO:0007669"/>
    <property type="project" value="InterPro"/>
</dbReference>
<dbReference type="GO" id="GO:0033075">
    <property type="term" value="P:isoquinoline alkaloid biosynthetic process"/>
    <property type="evidence" value="ECO:0007669"/>
    <property type="project" value="UniProtKB-ARBA"/>
</dbReference>
<dbReference type="PROSITE" id="PS00086">
    <property type="entry name" value="CYTOCHROME_P450"/>
    <property type="match status" value="1"/>
</dbReference>
<dbReference type="SUPFAM" id="SSF48264">
    <property type="entry name" value="Cytochrome P450"/>
    <property type="match status" value="1"/>
</dbReference>